<dbReference type="PANTHER" id="PTHR11063:SF8">
    <property type="entry name" value="DELTA-1-PYRROLINE-5-CARBOXYLATE SYNTHASE"/>
    <property type="match status" value="1"/>
</dbReference>
<name>A0A381N4L0_9ZZZZ</name>
<dbReference type="AlphaFoldDB" id="A0A381N4L0"/>
<dbReference type="Gene3D" id="3.40.605.10">
    <property type="entry name" value="Aldehyde Dehydrogenase, Chain A, domain 1"/>
    <property type="match status" value="1"/>
</dbReference>
<dbReference type="InterPro" id="IPR016163">
    <property type="entry name" value="Ald_DH_C"/>
</dbReference>
<dbReference type="InterPro" id="IPR016162">
    <property type="entry name" value="Ald_DH_N"/>
</dbReference>
<organism evidence="2">
    <name type="scientific">marine metagenome</name>
    <dbReference type="NCBI Taxonomy" id="408172"/>
    <lineage>
        <taxon>unclassified sequences</taxon>
        <taxon>metagenomes</taxon>
        <taxon>ecological metagenomes</taxon>
    </lineage>
</organism>
<evidence type="ECO:0000259" key="1">
    <source>
        <dbReference type="Pfam" id="PF00171"/>
    </source>
</evidence>
<dbReference type="EMBL" id="UINC01000123">
    <property type="protein sequence ID" value="SUZ49580.1"/>
    <property type="molecule type" value="Genomic_DNA"/>
</dbReference>
<proteinExistence type="predicted"/>
<protein>
    <recommendedName>
        <fullName evidence="1">Aldehyde dehydrogenase domain-containing protein</fullName>
    </recommendedName>
</protein>
<sequence>MLDELKPDSLIIAANGEAFRVSKTLAAAFQPGDLVIPNPQHGLLHLSDAERQIVDQTVSQSVAAFAAMQHVTDDQITDFFHAFSAALKNDKIWESIQTINEHDVATATERGRSTTRLQVSDVMRTDMIDGLGEWAESDPSRNSVIETIDHDQFQIQLRTAALGVVGFVFEGRPNVLADACGVLRGGNTAIFRIGSDALQTARAMMELALTPALVQSGLPREAIALVDSSAHAAGWALFLDSRLALAVARGSGDSVELLGSLARSVGTPVSLHGTGGAWMIVGDSATPEIVKHCAVKSLDRKVCNTLNTCCIVASRAVELVPVLLDGLNEAASKLKQDYRLHVVEGSEEFIPGDAFTRKVQINRADGQHEEIQATTLALADIGQEWEWENSPEMTLIIVKNLQEAIELFNTHSPRLVASLISNDEHEHQHFYETIDAPFIGDDHTRWVDGQKALNKPELGLSNWDNGRLLGRHAILTGDSVYTVRVRYTEAGKGLSPT</sequence>
<dbReference type="InterPro" id="IPR016161">
    <property type="entry name" value="Ald_DH/histidinol_DH"/>
</dbReference>
<dbReference type="SUPFAM" id="SSF53720">
    <property type="entry name" value="ALDH-like"/>
    <property type="match status" value="1"/>
</dbReference>
<dbReference type="PANTHER" id="PTHR11063">
    <property type="entry name" value="GLUTAMATE SEMIALDEHYDE DEHYDROGENASE"/>
    <property type="match status" value="1"/>
</dbReference>
<dbReference type="Pfam" id="PF00171">
    <property type="entry name" value="Aldedh"/>
    <property type="match status" value="1"/>
</dbReference>
<evidence type="ECO:0000313" key="2">
    <source>
        <dbReference type="EMBL" id="SUZ49580.1"/>
    </source>
</evidence>
<gene>
    <name evidence="2" type="ORF">METZ01_LOCUS2434</name>
</gene>
<feature type="domain" description="Aldehyde dehydrogenase" evidence="1">
    <location>
        <begin position="35"/>
        <end position="315"/>
    </location>
</feature>
<accession>A0A381N4L0</accession>
<dbReference type="GO" id="GO:0004350">
    <property type="term" value="F:glutamate-5-semialdehyde dehydrogenase activity"/>
    <property type="evidence" value="ECO:0007669"/>
    <property type="project" value="TreeGrafter"/>
</dbReference>
<dbReference type="Gene3D" id="3.40.309.10">
    <property type="entry name" value="Aldehyde Dehydrogenase, Chain A, domain 2"/>
    <property type="match status" value="1"/>
</dbReference>
<reference evidence="2" key="1">
    <citation type="submission" date="2018-05" db="EMBL/GenBank/DDBJ databases">
        <authorList>
            <person name="Lanie J.A."/>
            <person name="Ng W.-L."/>
            <person name="Kazmierczak K.M."/>
            <person name="Andrzejewski T.M."/>
            <person name="Davidsen T.M."/>
            <person name="Wayne K.J."/>
            <person name="Tettelin H."/>
            <person name="Glass J.I."/>
            <person name="Rusch D."/>
            <person name="Podicherti R."/>
            <person name="Tsui H.-C.T."/>
            <person name="Winkler M.E."/>
        </authorList>
    </citation>
    <scope>NUCLEOTIDE SEQUENCE</scope>
</reference>
<dbReference type="InterPro" id="IPR015590">
    <property type="entry name" value="Aldehyde_DH_dom"/>
</dbReference>